<dbReference type="AlphaFoldDB" id="A0A5D2XUI9"/>
<accession>A0A5D2XUI9</accession>
<dbReference type="Proteomes" id="UP000323597">
    <property type="component" value="Chromosome A10"/>
</dbReference>
<name>A0A5D2XUI9_GOSMU</name>
<protein>
    <submittedName>
        <fullName evidence="1">Uncharacterized protein</fullName>
    </submittedName>
</protein>
<proteinExistence type="predicted"/>
<keyword evidence="2" id="KW-1185">Reference proteome</keyword>
<reference evidence="1 2" key="1">
    <citation type="submission" date="2019-07" db="EMBL/GenBank/DDBJ databases">
        <title>WGS assembly of Gossypium mustelinum.</title>
        <authorList>
            <person name="Chen Z.J."/>
            <person name="Sreedasyam A."/>
            <person name="Ando A."/>
            <person name="Song Q."/>
            <person name="De L."/>
            <person name="Hulse-Kemp A."/>
            <person name="Ding M."/>
            <person name="Ye W."/>
            <person name="Kirkbride R."/>
            <person name="Jenkins J."/>
            <person name="Plott C."/>
            <person name="Lovell J."/>
            <person name="Lin Y.-M."/>
            <person name="Vaughn R."/>
            <person name="Liu B."/>
            <person name="Li W."/>
            <person name="Simpson S."/>
            <person name="Scheffler B."/>
            <person name="Saski C."/>
            <person name="Grover C."/>
            <person name="Hu G."/>
            <person name="Conover J."/>
            <person name="Carlson J."/>
            <person name="Shu S."/>
            <person name="Boston L."/>
            <person name="Williams M."/>
            <person name="Peterson D."/>
            <person name="Mcgee K."/>
            <person name="Jones D."/>
            <person name="Wendel J."/>
            <person name="Stelly D."/>
            <person name="Grimwood J."/>
            <person name="Schmutz J."/>
        </authorList>
    </citation>
    <scope>NUCLEOTIDE SEQUENCE [LARGE SCALE GENOMIC DNA]</scope>
    <source>
        <strain evidence="1">1408120.09</strain>
    </source>
</reference>
<gene>
    <name evidence="1" type="ORF">E1A91_A10G269400v1</name>
</gene>
<evidence type="ECO:0000313" key="1">
    <source>
        <dbReference type="EMBL" id="TYJ16651.1"/>
    </source>
</evidence>
<sequence length="49" mass="5738">MKKKQRKSVSLVCVLISGLVTSLAWKLKRRRRLLPSYLNRATFPRLLIV</sequence>
<organism evidence="1 2">
    <name type="scientific">Gossypium mustelinum</name>
    <name type="common">Cotton</name>
    <name type="synonym">Gossypium caicoense</name>
    <dbReference type="NCBI Taxonomy" id="34275"/>
    <lineage>
        <taxon>Eukaryota</taxon>
        <taxon>Viridiplantae</taxon>
        <taxon>Streptophyta</taxon>
        <taxon>Embryophyta</taxon>
        <taxon>Tracheophyta</taxon>
        <taxon>Spermatophyta</taxon>
        <taxon>Magnoliopsida</taxon>
        <taxon>eudicotyledons</taxon>
        <taxon>Gunneridae</taxon>
        <taxon>Pentapetalae</taxon>
        <taxon>rosids</taxon>
        <taxon>malvids</taxon>
        <taxon>Malvales</taxon>
        <taxon>Malvaceae</taxon>
        <taxon>Malvoideae</taxon>
        <taxon>Gossypium</taxon>
    </lineage>
</organism>
<dbReference type="EMBL" id="CM017645">
    <property type="protein sequence ID" value="TYJ16651.1"/>
    <property type="molecule type" value="Genomic_DNA"/>
</dbReference>
<evidence type="ECO:0000313" key="2">
    <source>
        <dbReference type="Proteomes" id="UP000323597"/>
    </source>
</evidence>